<gene>
    <name evidence="1" type="ORF">IE53DRAFT_371720</name>
</gene>
<keyword evidence="2" id="KW-1185">Reference proteome</keyword>
<dbReference type="Proteomes" id="UP000245626">
    <property type="component" value="Unassembled WGS sequence"/>
</dbReference>
<proteinExistence type="predicted"/>
<evidence type="ECO:0000313" key="1">
    <source>
        <dbReference type="EMBL" id="PWN47121.1"/>
    </source>
</evidence>
<evidence type="ECO:0000313" key="2">
    <source>
        <dbReference type="Proteomes" id="UP000245626"/>
    </source>
</evidence>
<sequence length="319" mass="35620">MIQASPRSHSEPGSKSTPSKSLRKGQSQAVSTNSTTFHGDKISLKRKTSGMLKSFRSRISSSSSFTTASHLVLPVRSSSLISSPSSSSLPIQRENSNQGSPLRSGHRRNLSLPLKDTDRVFSSLGSPYLGIERFPDPPTTPPPLEFERLERTESTPSPPAILSSGWNPLIEKANTISIWKRKAKDQDQRVQRRCGSESQKLVFDRKVWNVPFQEETMTASRGWNLDPTTTTANPIAGSTSSRGFSECKVEEDVKRKEEGEEMDLEEETNLRSILGSTSFDTSLLRDLETFDFKQLPQLLYELQGRNEILRLLEKVSFVS</sequence>
<reference evidence="1 2" key="1">
    <citation type="journal article" date="2018" name="Mol. Biol. Evol.">
        <title>Broad Genomic Sampling Reveals a Smut Pathogenic Ancestry of the Fungal Clade Ustilaginomycotina.</title>
        <authorList>
            <person name="Kijpornyongpan T."/>
            <person name="Mondo S.J."/>
            <person name="Barry K."/>
            <person name="Sandor L."/>
            <person name="Lee J."/>
            <person name="Lipzen A."/>
            <person name="Pangilinan J."/>
            <person name="LaButti K."/>
            <person name="Hainaut M."/>
            <person name="Henrissat B."/>
            <person name="Grigoriev I.V."/>
            <person name="Spatafora J.W."/>
            <person name="Aime M.C."/>
        </authorList>
    </citation>
    <scope>NUCLEOTIDE SEQUENCE [LARGE SCALE GENOMIC DNA]</scope>
    <source>
        <strain evidence="1 2">SA 807</strain>
    </source>
</reference>
<protein>
    <submittedName>
        <fullName evidence="1">Uncharacterized protein</fullName>
    </submittedName>
</protein>
<dbReference type="EMBL" id="KZ820538">
    <property type="protein sequence ID" value="PWN47121.1"/>
    <property type="molecule type" value="Genomic_DNA"/>
</dbReference>
<organism evidence="1 2">
    <name type="scientific">Violaceomyces palustris</name>
    <dbReference type="NCBI Taxonomy" id="1673888"/>
    <lineage>
        <taxon>Eukaryota</taxon>
        <taxon>Fungi</taxon>
        <taxon>Dikarya</taxon>
        <taxon>Basidiomycota</taxon>
        <taxon>Ustilaginomycotina</taxon>
        <taxon>Ustilaginomycetes</taxon>
        <taxon>Violaceomycetales</taxon>
        <taxon>Violaceomycetaceae</taxon>
        <taxon>Violaceomyces</taxon>
    </lineage>
</organism>
<name>A0ACD0NMS8_9BASI</name>
<accession>A0ACD0NMS8</accession>